<comment type="cofactor">
    <cofactor evidence="1">
        <name>FAD</name>
        <dbReference type="ChEBI" id="CHEBI:57692"/>
    </cofactor>
</comment>
<dbReference type="InterPro" id="IPR001433">
    <property type="entry name" value="OxRdtase_FAD/NAD-bd"/>
</dbReference>
<evidence type="ECO:0000256" key="6">
    <source>
        <dbReference type="ARBA" id="ARBA00023002"/>
    </source>
</evidence>
<keyword evidence="4" id="KW-0479">Metal-binding</keyword>
<dbReference type="Gene3D" id="3.40.50.80">
    <property type="entry name" value="Nucleotide-binding domain of ferredoxin-NADP reductase (FNR) module"/>
    <property type="match status" value="1"/>
</dbReference>
<evidence type="ECO:0000313" key="12">
    <source>
        <dbReference type="Proteomes" id="UP001597183"/>
    </source>
</evidence>
<evidence type="ECO:0000256" key="1">
    <source>
        <dbReference type="ARBA" id="ARBA00001974"/>
    </source>
</evidence>
<evidence type="ECO:0000259" key="10">
    <source>
        <dbReference type="PROSITE" id="PS51384"/>
    </source>
</evidence>
<feature type="transmembrane region" description="Helical" evidence="9">
    <location>
        <begin position="61"/>
        <end position="84"/>
    </location>
</feature>
<accession>A0ABW4AJ94</accession>
<evidence type="ECO:0000256" key="3">
    <source>
        <dbReference type="ARBA" id="ARBA00022714"/>
    </source>
</evidence>
<dbReference type="SUPFAM" id="SSF63380">
    <property type="entry name" value="Riboflavin synthase domain-like"/>
    <property type="match status" value="1"/>
</dbReference>
<evidence type="ECO:0000256" key="9">
    <source>
        <dbReference type="SAM" id="Phobius"/>
    </source>
</evidence>
<proteinExistence type="predicted"/>
<dbReference type="SUPFAM" id="SSF52343">
    <property type="entry name" value="Ferredoxin reductase-like, C-terminal NADP-linked domain"/>
    <property type="match status" value="1"/>
</dbReference>
<feature type="transmembrane region" description="Helical" evidence="9">
    <location>
        <begin position="104"/>
        <end position="123"/>
    </location>
</feature>
<sequence length="423" mass="47755">MRRILLWSTAVVFPLPLVLTYNTLAREPEGLRFYVSLGLTAYAWWLLAIMLSVRPPWLDRLVGLPAVYGLHGMLGVLAIGFAYVHRDNSYAGQPLAALLGDWGFYAAVVVLCFSVFFLSGWLVDRIRMLLEAKRLLERVLRHQVSVWVHRLNLVIVAMIWLHAHLLVRVNQYFGFMMLFDVYTVAVLGLYVWKKWIAADYYLTGAVVGNEPLGGTSRRLSVQLDHAETRIRPGDFFFLRFEGTAAVPGEWHPFSVTDDDQKTLSFTIRQHGDFTRRLTGVDLGVHVRLEGPFGRFDSIAARQHADTPLVLLGMGAGVAPLLSLAAAYHTTREIHVLWAVRQADDAYYRELLARYQASSGNRMTVTAKVGRFSRADLSELLPQQVVRTGAFFVVGPNPAVLANERLLRRIGVSARRIHQERLTM</sequence>
<feature type="transmembrane region" description="Helical" evidence="9">
    <location>
        <begin position="172"/>
        <end position="192"/>
    </location>
</feature>
<keyword evidence="8" id="KW-0411">Iron-sulfur</keyword>
<dbReference type="Pfam" id="PF00175">
    <property type="entry name" value="NAD_binding_1"/>
    <property type="match status" value="1"/>
</dbReference>
<dbReference type="EMBL" id="JBHTMK010000044">
    <property type="protein sequence ID" value="MFD1370759.1"/>
    <property type="molecule type" value="Genomic_DNA"/>
</dbReference>
<evidence type="ECO:0000256" key="2">
    <source>
        <dbReference type="ARBA" id="ARBA00022630"/>
    </source>
</evidence>
<reference evidence="12" key="1">
    <citation type="journal article" date="2019" name="Int. J. Syst. Evol. Microbiol.">
        <title>The Global Catalogue of Microorganisms (GCM) 10K type strain sequencing project: providing services to taxonomists for standard genome sequencing and annotation.</title>
        <authorList>
            <consortium name="The Broad Institute Genomics Platform"/>
            <consortium name="The Broad Institute Genome Sequencing Center for Infectious Disease"/>
            <person name="Wu L."/>
            <person name="Ma J."/>
        </authorList>
    </citation>
    <scope>NUCLEOTIDE SEQUENCE [LARGE SCALE GENOMIC DNA]</scope>
    <source>
        <strain evidence="12">CCM 7526</strain>
    </source>
</reference>
<organism evidence="11 12">
    <name type="scientific">Actinoplanes sichuanensis</name>
    <dbReference type="NCBI Taxonomy" id="512349"/>
    <lineage>
        <taxon>Bacteria</taxon>
        <taxon>Bacillati</taxon>
        <taxon>Actinomycetota</taxon>
        <taxon>Actinomycetes</taxon>
        <taxon>Micromonosporales</taxon>
        <taxon>Micromonosporaceae</taxon>
        <taxon>Actinoplanes</taxon>
    </lineage>
</organism>
<dbReference type="Proteomes" id="UP001597183">
    <property type="component" value="Unassembled WGS sequence"/>
</dbReference>
<keyword evidence="9" id="KW-1133">Transmembrane helix</keyword>
<feature type="transmembrane region" description="Helical" evidence="9">
    <location>
        <begin position="144"/>
        <end position="166"/>
    </location>
</feature>
<dbReference type="Gene3D" id="2.40.30.10">
    <property type="entry name" value="Translation factors"/>
    <property type="match status" value="1"/>
</dbReference>
<evidence type="ECO:0000256" key="8">
    <source>
        <dbReference type="ARBA" id="ARBA00023014"/>
    </source>
</evidence>
<dbReference type="RefSeq" id="WP_317793478.1">
    <property type="nucleotide sequence ID" value="NZ_AP028461.1"/>
</dbReference>
<dbReference type="InterPro" id="IPR050415">
    <property type="entry name" value="MRET"/>
</dbReference>
<comment type="caution">
    <text evidence="11">The sequence shown here is derived from an EMBL/GenBank/DDBJ whole genome shotgun (WGS) entry which is preliminary data.</text>
</comment>
<keyword evidence="2" id="KW-0285">Flavoprotein</keyword>
<keyword evidence="7" id="KW-0408">Iron</keyword>
<dbReference type="InterPro" id="IPR017938">
    <property type="entry name" value="Riboflavin_synthase-like_b-brl"/>
</dbReference>
<evidence type="ECO:0000256" key="4">
    <source>
        <dbReference type="ARBA" id="ARBA00022723"/>
    </source>
</evidence>
<dbReference type="PANTHER" id="PTHR47354">
    <property type="entry name" value="NADH OXIDOREDUCTASE HCR"/>
    <property type="match status" value="1"/>
</dbReference>
<protein>
    <submittedName>
        <fullName evidence="11">FAD-binding oxidoreductase</fullName>
    </submittedName>
</protein>
<dbReference type="InterPro" id="IPR017927">
    <property type="entry name" value="FAD-bd_FR_type"/>
</dbReference>
<keyword evidence="3" id="KW-0001">2Fe-2S</keyword>
<keyword evidence="5" id="KW-0274">FAD</keyword>
<feature type="transmembrane region" description="Helical" evidence="9">
    <location>
        <begin position="30"/>
        <end position="49"/>
    </location>
</feature>
<dbReference type="Pfam" id="PF08022">
    <property type="entry name" value="FAD_binding_8"/>
    <property type="match status" value="1"/>
</dbReference>
<evidence type="ECO:0000256" key="7">
    <source>
        <dbReference type="ARBA" id="ARBA00023004"/>
    </source>
</evidence>
<evidence type="ECO:0000313" key="11">
    <source>
        <dbReference type="EMBL" id="MFD1370759.1"/>
    </source>
</evidence>
<keyword evidence="9" id="KW-0812">Transmembrane</keyword>
<keyword evidence="12" id="KW-1185">Reference proteome</keyword>
<feature type="domain" description="FAD-binding FR-type" evidence="10">
    <location>
        <begin position="199"/>
        <end position="298"/>
    </location>
</feature>
<dbReference type="PROSITE" id="PS51384">
    <property type="entry name" value="FAD_FR"/>
    <property type="match status" value="1"/>
</dbReference>
<keyword evidence="6" id="KW-0560">Oxidoreductase</keyword>
<evidence type="ECO:0000256" key="5">
    <source>
        <dbReference type="ARBA" id="ARBA00022827"/>
    </source>
</evidence>
<keyword evidence="9" id="KW-0472">Membrane</keyword>
<dbReference type="PANTHER" id="PTHR47354:SF8">
    <property type="entry name" value="1,2-PHENYLACETYL-COA EPOXIDASE, SUBUNIT E"/>
    <property type="match status" value="1"/>
</dbReference>
<name>A0ABW4AJ94_9ACTN</name>
<dbReference type="InterPro" id="IPR013112">
    <property type="entry name" value="FAD-bd_8"/>
</dbReference>
<gene>
    <name evidence="11" type="ORF">ACFQ5G_35935</name>
</gene>
<dbReference type="InterPro" id="IPR039261">
    <property type="entry name" value="FNR_nucleotide-bd"/>
</dbReference>